<dbReference type="EMBL" id="CP127173">
    <property type="protein sequence ID" value="WIV60686.1"/>
    <property type="molecule type" value="Genomic_DNA"/>
</dbReference>
<accession>A0ABY8XZ45</accession>
<evidence type="ECO:0000313" key="2">
    <source>
        <dbReference type="Proteomes" id="UP001227101"/>
    </source>
</evidence>
<dbReference type="Proteomes" id="UP001227101">
    <property type="component" value="Chromosome"/>
</dbReference>
<dbReference type="RefSeq" id="WP_285458288.1">
    <property type="nucleotide sequence ID" value="NZ_CP127173.1"/>
</dbReference>
<organism evidence="1 2">
    <name type="scientific">Amycolatopsis nalaikhensis</name>
    <dbReference type="NCBI Taxonomy" id="715472"/>
    <lineage>
        <taxon>Bacteria</taxon>
        <taxon>Bacillati</taxon>
        <taxon>Actinomycetota</taxon>
        <taxon>Actinomycetes</taxon>
        <taxon>Pseudonocardiales</taxon>
        <taxon>Pseudonocardiaceae</taxon>
        <taxon>Amycolatopsis</taxon>
    </lineage>
</organism>
<dbReference type="CDD" id="cd00093">
    <property type="entry name" value="HTH_XRE"/>
    <property type="match status" value="1"/>
</dbReference>
<dbReference type="SUPFAM" id="SSF47413">
    <property type="entry name" value="lambda repressor-like DNA-binding domains"/>
    <property type="match status" value="1"/>
</dbReference>
<evidence type="ECO:0008006" key="3">
    <source>
        <dbReference type="Google" id="ProtNLM"/>
    </source>
</evidence>
<sequence length="154" mass="16922">MTTTDTGELAHAVGAELQQQREDRGWSRAALAAWSDGQVTVRTLITWEKATRSMSLRQLGNASRLFQLRPSQLLARAERRIAWDPDLVVDLAALAVSQRDALRPAARWAHDLLDAGAEPIHGLNTDTLAAMADQCRLSVAHLTILLSTEAPVHR</sequence>
<dbReference type="Gene3D" id="1.10.260.40">
    <property type="entry name" value="lambda repressor-like DNA-binding domains"/>
    <property type="match status" value="1"/>
</dbReference>
<reference evidence="1 2" key="1">
    <citation type="submission" date="2023-06" db="EMBL/GenBank/DDBJ databases">
        <authorList>
            <person name="Oyuntsetseg B."/>
            <person name="Kim S.B."/>
        </authorList>
    </citation>
    <scope>NUCLEOTIDE SEQUENCE [LARGE SCALE GENOMIC DNA]</scope>
    <source>
        <strain evidence="1 2">2-2</strain>
    </source>
</reference>
<proteinExistence type="predicted"/>
<dbReference type="InterPro" id="IPR001387">
    <property type="entry name" value="Cro/C1-type_HTH"/>
</dbReference>
<evidence type="ECO:0000313" key="1">
    <source>
        <dbReference type="EMBL" id="WIV60686.1"/>
    </source>
</evidence>
<name>A0ABY8XZ45_9PSEU</name>
<keyword evidence="2" id="KW-1185">Reference proteome</keyword>
<gene>
    <name evidence="1" type="ORF">QP939_19770</name>
</gene>
<dbReference type="InterPro" id="IPR010982">
    <property type="entry name" value="Lambda_DNA-bd_dom_sf"/>
</dbReference>
<protein>
    <recommendedName>
        <fullName evidence="3">XRE family transcriptional regulator</fullName>
    </recommendedName>
</protein>